<reference evidence="2" key="1">
    <citation type="journal article" date="2021" name="Nat. Commun.">
        <title>Genetic determinants of endophytism in the Arabidopsis root mycobiome.</title>
        <authorList>
            <person name="Mesny F."/>
            <person name="Miyauchi S."/>
            <person name="Thiergart T."/>
            <person name="Pickel B."/>
            <person name="Atanasova L."/>
            <person name="Karlsson M."/>
            <person name="Huettel B."/>
            <person name="Barry K.W."/>
            <person name="Haridas S."/>
            <person name="Chen C."/>
            <person name="Bauer D."/>
            <person name="Andreopoulos W."/>
            <person name="Pangilinan J."/>
            <person name="LaButti K."/>
            <person name="Riley R."/>
            <person name="Lipzen A."/>
            <person name="Clum A."/>
            <person name="Drula E."/>
            <person name="Henrissat B."/>
            <person name="Kohler A."/>
            <person name="Grigoriev I.V."/>
            <person name="Martin F.M."/>
            <person name="Hacquard S."/>
        </authorList>
    </citation>
    <scope>NUCLEOTIDE SEQUENCE</scope>
    <source>
        <strain evidence="2">MPI-CAGE-AT-0021</strain>
    </source>
</reference>
<proteinExistence type="predicted"/>
<evidence type="ECO:0000313" key="3">
    <source>
        <dbReference type="Proteomes" id="UP000717696"/>
    </source>
</evidence>
<gene>
    <name evidence="2" type="ORF">B0J13DRAFT_674931</name>
</gene>
<feature type="signal peptide" evidence="1">
    <location>
        <begin position="1"/>
        <end position="28"/>
    </location>
</feature>
<keyword evidence="3" id="KW-1185">Reference proteome</keyword>
<dbReference type="EMBL" id="JAGMUU010000008">
    <property type="protein sequence ID" value="KAH7146838.1"/>
    <property type="molecule type" value="Genomic_DNA"/>
</dbReference>
<name>A0A9P9J951_9HYPO</name>
<comment type="caution">
    <text evidence="2">The sequence shown here is derived from an EMBL/GenBank/DDBJ whole genome shotgun (WGS) entry which is preliminary data.</text>
</comment>
<evidence type="ECO:0008006" key="4">
    <source>
        <dbReference type="Google" id="ProtNLM"/>
    </source>
</evidence>
<feature type="chain" id="PRO_5040438687" description="Saponin hydrolase" evidence="1">
    <location>
        <begin position="29"/>
        <end position="633"/>
    </location>
</feature>
<accession>A0A9P9J951</accession>
<organism evidence="2 3">
    <name type="scientific">Dactylonectria estremocensis</name>
    <dbReference type="NCBI Taxonomy" id="1079267"/>
    <lineage>
        <taxon>Eukaryota</taxon>
        <taxon>Fungi</taxon>
        <taxon>Dikarya</taxon>
        <taxon>Ascomycota</taxon>
        <taxon>Pezizomycotina</taxon>
        <taxon>Sordariomycetes</taxon>
        <taxon>Hypocreomycetidae</taxon>
        <taxon>Hypocreales</taxon>
        <taxon>Nectriaceae</taxon>
        <taxon>Dactylonectria</taxon>
    </lineage>
</organism>
<dbReference type="SUPFAM" id="SSF82171">
    <property type="entry name" value="DPP6 N-terminal domain-like"/>
    <property type="match status" value="1"/>
</dbReference>
<protein>
    <recommendedName>
        <fullName evidence="4">Saponin hydrolase</fullName>
    </recommendedName>
</protein>
<dbReference type="OrthoDB" id="10265322at2759"/>
<dbReference type="Gene3D" id="2.120.10.30">
    <property type="entry name" value="TolB, C-terminal domain"/>
    <property type="match status" value="1"/>
</dbReference>
<dbReference type="AlphaFoldDB" id="A0A9P9J951"/>
<sequence length="633" mass="68525">MITSLFPTMPRLISCLIGLSMVANCCTAIIIPKPPNPEPIEVVELPLPPAIASTAEGACNRKANAKRTGCIRQDLNEFQAGDFTPDGDHVIVNVEFVGAPATPDPASIYTGEQVILVKANGKTFSNGDAWKCLSCGVPSKNAQSLDDQRDYPHVFRSGDKALWGHNILDCGGKLLQSDECTPKRTHIYPIHWNTASDGSGFGGHPRELRLHPDDVHLGWSSFTNSGGQFCYLGRLKFNPSPRTGEPLAPRYDLINVNLLVEPDSKPTIYLDGDEVKINHTAISVGELRGFTGTGSEIMYIGSPAEANNIDIFAVHVKTGKVRRLTSHPEYADPIASSHDDNWLVTMDTRGSDRQMWMSGMRQIPPLLDLVTVTVASSTRNNGPRRFFQPVLIDGYGDRGNYFGQQVNAGGDGTNGAVNDPNWNGRADPAFSPDGTRITYWQALVVSPSCGGENPIPCPKSTVQGGRTYRLMLARLTSRHPKSPLPAYRIPDAIPWATPFPPGSTVPTTLSLIPGNYKLEGKVSGVADVTLLQGSRGSGIQTVAVSYYEYSDDGDHILNGHENATVIVDANNPWTNTVHWFSDLDQTGIVNATKVTSQDGFHLEIDAVTNIFNANGTLTTTIDGVVYHQPVNGT</sequence>
<keyword evidence="1" id="KW-0732">Signal</keyword>
<evidence type="ECO:0000313" key="2">
    <source>
        <dbReference type="EMBL" id="KAH7146838.1"/>
    </source>
</evidence>
<dbReference type="InterPro" id="IPR011042">
    <property type="entry name" value="6-blade_b-propeller_TolB-like"/>
</dbReference>
<dbReference type="Proteomes" id="UP000717696">
    <property type="component" value="Unassembled WGS sequence"/>
</dbReference>
<evidence type="ECO:0000256" key="1">
    <source>
        <dbReference type="SAM" id="SignalP"/>
    </source>
</evidence>